<feature type="region of interest" description="Disordered" evidence="1">
    <location>
        <begin position="141"/>
        <end position="166"/>
    </location>
</feature>
<proteinExistence type="predicted"/>
<keyword evidence="3" id="KW-1185">Reference proteome</keyword>
<name>A0ABZ2SY14_9ENTE</name>
<feature type="compositionally biased region" description="Basic and acidic residues" evidence="1">
    <location>
        <begin position="149"/>
        <end position="166"/>
    </location>
</feature>
<gene>
    <name evidence="2" type="ORF">DOK79_000853</name>
</gene>
<evidence type="ECO:0000256" key="1">
    <source>
        <dbReference type="SAM" id="MobiDB-lite"/>
    </source>
</evidence>
<dbReference type="EMBL" id="CP147250">
    <property type="protein sequence ID" value="WYJ79341.1"/>
    <property type="molecule type" value="Genomic_DNA"/>
</dbReference>
<feature type="region of interest" description="Disordered" evidence="1">
    <location>
        <begin position="51"/>
        <end position="72"/>
    </location>
</feature>
<evidence type="ECO:0008006" key="4">
    <source>
        <dbReference type="Google" id="ProtNLM"/>
    </source>
</evidence>
<dbReference type="Proteomes" id="UP000664360">
    <property type="component" value="Chromosome"/>
</dbReference>
<reference evidence="2 3" key="1">
    <citation type="submission" date="2024-03" db="EMBL/GenBank/DDBJ databases">
        <title>The Genome Sequence of Enterococcus sp. DIV1094.</title>
        <authorList>
            <consortium name="The Broad Institute Genomics Platform"/>
            <consortium name="The Broad Institute Microbial Omics Core"/>
            <consortium name="The Broad Institute Genomic Center for Infectious Diseases"/>
            <person name="Earl A."/>
            <person name="Manson A."/>
            <person name="Gilmore M."/>
            <person name="Schwartman J."/>
            <person name="Shea T."/>
            <person name="Abouelleil A."/>
            <person name="Cao P."/>
            <person name="Chapman S."/>
            <person name="Cusick C."/>
            <person name="Young S."/>
            <person name="Neafsey D."/>
            <person name="Nusbaum C."/>
            <person name="Birren B."/>
        </authorList>
    </citation>
    <scope>NUCLEOTIDE SEQUENCE [LARGE SCALE GENOMIC DNA]</scope>
    <source>
        <strain evidence="2 3">DIV1094</strain>
    </source>
</reference>
<evidence type="ECO:0000313" key="2">
    <source>
        <dbReference type="EMBL" id="WYJ79341.1"/>
    </source>
</evidence>
<organism evidence="2 3">
    <name type="scientific">Candidatus Enterococcus mangumiae</name>
    <dbReference type="NCBI Taxonomy" id="2230878"/>
    <lineage>
        <taxon>Bacteria</taxon>
        <taxon>Bacillati</taxon>
        <taxon>Bacillota</taxon>
        <taxon>Bacilli</taxon>
        <taxon>Lactobacillales</taxon>
        <taxon>Enterococcaceae</taxon>
        <taxon>Enterococcus</taxon>
    </lineage>
</organism>
<dbReference type="RefSeq" id="WP_206853883.1">
    <property type="nucleotide sequence ID" value="NZ_CP147250.1"/>
</dbReference>
<accession>A0ABZ2SY14</accession>
<protein>
    <recommendedName>
        <fullName evidence="4">CHAP domain-containing protein</fullName>
    </recommendedName>
</protein>
<evidence type="ECO:0000313" key="3">
    <source>
        <dbReference type="Proteomes" id="UP000664360"/>
    </source>
</evidence>
<sequence>MNPEETSEFKGQLSKGNTEYLQSKQHLEYHSMHSIESDSIYYSLEDSRLSQRSEEQSKNTIASVPDLEKTSSQLKSKRRGFFSYILKKIRTLSRKIKKSKTAVIESVNHPHMVQNVNPSTVTAKDRPRYFTRKLDLAKKVAKTANHSMSKQERAVASKARDRSMKV</sequence>